<dbReference type="AlphaFoldDB" id="A0A0D3HCE5"/>
<dbReference type="PROSITE" id="PS50176">
    <property type="entry name" value="ARM_REPEAT"/>
    <property type="match status" value="1"/>
</dbReference>
<dbReference type="InterPro" id="IPR016024">
    <property type="entry name" value="ARM-type_fold"/>
</dbReference>
<protein>
    <recommendedName>
        <fullName evidence="5">Armadillo repeat-containing domain-containing protein</fullName>
    </recommendedName>
</protein>
<dbReference type="InterPro" id="IPR011989">
    <property type="entry name" value="ARM-like"/>
</dbReference>
<dbReference type="STRING" id="65489.A0A0D3HCE5"/>
<evidence type="ECO:0000256" key="1">
    <source>
        <dbReference type="PROSITE-ProRule" id="PRU00259"/>
    </source>
</evidence>
<dbReference type="eggNOG" id="KOG0167">
    <property type="taxonomic scope" value="Eukaryota"/>
</dbReference>
<sequence>MQLRAVHKPIRQNRQDGLVPLGRSTRRQLDRPRPPPPPRLPALVRSRCHLHYSPSASTLVAAAREMLAMLGAIPPLVAMLDESDGGGGGEEMVAAALYALLNLGIGNDTNKAAIVQAGAVHKMLRIAEGASGDLTEALVANFLCLSALDANKPIIG</sequence>
<feature type="compositionally biased region" description="Basic residues" evidence="2">
    <location>
        <begin position="1"/>
        <end position="11"/>
    </location>
</feature>
<dbReference type="PANTHER" id="PTHR46700">
    <property type="entry name" value="ARM REPEAT SUPERFAMILY PROTEIN"/>
    <property type="match status" value="1"/>
</dbReference>
<dbReference type="HOGENOM" id="CLU_1691281_0_0_1"/>
<accession>A0A0D3HCE5</accession>
<dbReference type="Gene3D" id="1.25.10.10">
    <property type="entry name" value="Leucine-rich Repeat Variant"/>
    <property type="match status" value="1"/>
</dbReference>
<dbReference type="InterPro" id="IPR000225">
    <property type="entry name" value="Armadillo"/>
</dbReference>
<feature type="region of interest" description="Disordered" evidence="2">
    <location>
        <begin position="1"/>
        <end position="41"/>
    </location>
</feature>
<proteinExistence type="predicted"/>
<evidence type="ECO:0008006" key="5">
    <source>
        <dbReference type="Google" id="ProtNLM"/>
    </source>
</evidence>
<dbReference type="EnsemblPlants" id="OBART10G06230.1">
    <property type="protein sequence ID" value="OBART10G06230.1"/>
    <property type="gene ID" value="OBART10G06230"/>
</dbReference>
<evidence type="ECO:0000313" key="4">
    <source>
        <dbReference type="Proteomes" id="UP000026960"/>
    </source>
</evidence>
<dbReference type="SUPFAM" id="SSF48371">
    <property type="entry name" value="ARM repeat"/>
    <property type="match status" value="1"/>
</dbReference>
<organism evidence="3">
    <name type="scientific">Oryza barthii</name>
    <dbReference type="NCBI Taxonomy" id="65489"/>
    <lineage>
        <taxon>Eukaryota</taxon>
        <taxon>Viridiplantae</taxon>
        <taxon>Streptophyta</taxon>
        <taxon>Embryophyta</taxon>
        <taxon>Tracheophyta</taxon>
        <taxon>Spermatophyta</taxon>
        <taxon>Magnoliopsida</taxon>
        <taxon>Liliopsida</taxon>
        <taxon>Poales</taxon>
        <taxon>Poaceae</taxon>
        <taxon>BOP clade</taxon>
        <taxon>Oryzoideae</taxon>
        <taxon>Oryzeae</taxon>
        <taxon>Oryzinae</taxon>
        <taxon>Oryza</taxon>
    </lineage>
</organism>
<feature type="repeat" description="ARM" evidence="1">
    <location>
        <begin position="71"/>
        <end position="118"/>
    </location>
</feature>
<evidence type="ECO:0000256" key="2">
    <source>
        <dbReference type="SAM" id="MobiDB-lite"/>
    </source>
</evidence>
<dbReference type="PaxDb" id="65489-OBART10G06230.1"/>
<evidence type="ECO:0000313" key="3">
    <source>
        <dbReference type="EnsemblPlants" id="OBART10G06230.1"/>
    </source>
</evidence>
<dbReference type="Proteomes" id="UP000026960">
    <property type="component" value="Chromosome 10"/>
</dbReference>
<keyword evidence="4" id="KW-1185">Reference proteome</keyword>
<reference evidence="3" key="2">
    <citation type="submission" date="2015-03" db="UniProtKB">
        <authorList>
            <consortium name="EnsemblPlants"/>
        </authorList>
    </citation>
    <scope>IDENTIFICATION</scope>
</reference>
<reference evidence="3" key="1">
    <citation type="journal article" date="2009" name="Rice">
        <title>De Novo Next Generation Sequencing of Plant Genomes.</title>
        <authorList>
            <person name="Rounsley S."/>
            <person name="Marri P.R."/>
            <person name="Yu Y."/>
            <person name="He R."/>
            <person name="Sisneros N."/>
            <person name="Goicoechea J.L."/>
            <person name="Lee S.J."/>
            <person name="Angelova A."/>
            <person name="Kudrna D."/>
            <person name="Luo M."/>
            <person name="Affourtit J."/>
            <person name="Desany B."/>
            <person name="Knight J."/>
            <person name="Niazi F."/>
            <person name="Egholm M."/>
            <person name="Wing R.A."/>
        </authorList>
    </citation>
    <scope>NUCLEOTIDE SEQUENCE [LARGE SCALE GENOMIC DNA]</scope>
    <source>
        <strain evidence="3">cv. IRGC 105608</strain>
    </source>
</reference>
<dbReference type="PANTHER" id="PTHR46700:SF1">
    <property type="entry name" value="ARM REPEAT SUPERFAMILY PROTEIN"/>
    <property type="match status" value="1"/>
</dbReference>
<name>A0A0D3HCE5_9ORYZ</name>
<dbReference type="Gramene" id="OBART10G06230.1">
    <property type="protein sequence ID" value="OBART10G06230.1"/>
    <property type="gene ID" value="OBART10G06230"/>
</dbReference>